<dbReference type="PROSITE" id="PS00194">
    <property type="entry name" value="THIOREDOXIN_1"/>
    <property type="match status" value="1"/>
</dbReference>
<dbReference type="RefSeq" id="WP_124219888.1">
    <property type="nucleotide sequence ID" value="NZ_RKRF01000007.1"/>
</dbReference>
<dbReference type="InterPro" id="IPR050553">
    <property type="entry name" value="Thioredoxin_ResA/DsbE_sf"/>
</dbReference>
<dbReference type="InterPro" id="IPR017937">
    <property type="entry name" value="Thioredoxin_CS"/>
</dbReference>
<dbReference type="Pfam" id="PF00578">
    <property type="entry name" value="AhpC-TSA"/>
    <property type="match status" value="1"/>
</dbReference>
<dbReference type="Proteomes" id="UP000276443">
    <property type="component" value="Unassembled WGS sequence"/>
</dbReference>
<keyword evidence="1" id="KW-1015">Disulfide bond</keyword>
<gene>
    <name evidence="4" type="ORF">EDC24_0785</name>
</gene>
<evidence type="ECO:0000256" key="1">
    <source>
        <dbReference type="ARBA" id="ARBA00023157"/>
    </source>
</evidence>
<evidence type="ECO:0000313" key="4">
    <source>
        <dbReference type="EMBL" id="RPF55899.1"/>
    </source>
</evidence>
<protein>
    <submittedName>
        <fullName evidence="4">Peroxiredoxin</fullName>
    </submittedName>
</protein>
<dbReference type="GO" id="GO:0016491">
    <property type="term" value="F:oxidoreductase activity"/>
    <property type="evidence" value="ECO:0007669"/>
    <property type="project" value="InterPro"/>
</dbReference>
<evidence type="ECO:0000259" key="3">
    <source>
        <dbReference type="PROSITE" id="PS51352"/>
    </source>
</evidence>
<evidence type="ECO:0000313" key="5">
    <source>
        <dbReference type="Proteomes" id="UP000276443"/>
    </source>
</evidence>
<dbReference type="Gene3D" id="3.40.30.10">
    <property type="entry name" value="Glutaredoxin"/>
    <property type="match status" value="1"/>
</dbReference>
<dbReference type="PANTHER" id="PTHR42852">
    <property type="entry name" value="THIOL:DISULFIDE INTERCHANGE PROTEIN DSBE"/>
    <property type="match status" value="1"/>
</dbReference>
<proteinExistence type="predicted"/>
<sequence length="194" mass="22284">MKKYIILLVVIAMFGFAVYDLVGSTNEGEKDENSDDGGFMMSTEPDDESVEDAEVGLEVGSQAPDFELKTLEGETVKLSDYRGKRVMLNFWATWCPPCRAEMPDMQKFYEEKDVEILAVNLYSTEDSMEDVEEFVDEFGLTFQIPIDEDDDVSIEYQIMAYPTSYFVDSQGIIRHKSMGAMNYEMMIQEYEKMD</sequence>
<feature type="domain" description="Thioredoxin" evidence="3">
    <location>
        <begin position="57"/>
        <end position="194"/>
    </location>
</feature>
<evidence type="ECO:0000256" key="2">
    <source>
        <dbReference type="SAM" id="MobiDB-lite"/>
    </source>
</evidence>
<organism evidence="4 5">
    <name type="scientific">Aquisalibacillus elongatus</name>
    <dbReference type="NCBI Taxonomy" id="485577"/>
    <lineage>
        <taxon>Bacteria</taxon>
        <taxon>Bacillati</taxon>
        <taxon>Bacillota</taxon>
        <taxon>Bacilli</taxon>
        <taxon>Bacillales</taxon>
        <taxon>Bacillaceae</taxon>
        <taxon>Aquisalibacillus</taxon>
    </lineage>
</organism>
<dbReference type="EMBL" id="RKRF01000007">
    <property type="protein sequence ID" value="RPF55899.1"/>
    <property type="molecule type" value="Genomic_DNA"/>
</dbReference>
<dbReference type="OrthoDB" id="25753at2"/>
<dbReference type="InterPro" id="IPR000866">
    <property type="entry name" value="AhpC/TSA"/>
</dbReference>
<dbReference type="CDD" id="cd02966">
    <property type="entry name" value="TlpA_like_family"/>
    <property type="match status" value="1"/>
</dbReference>
<comment type="caution">
    <text evidence="4">The sequence shown here is derived from an EMBL/GenBank/DDBJ whole genome shotgun (WGS) entry which is preliminary data.</text>
</comment>
<dbReference type="PROSITE" id="PS51352">
    <property type="entry name" value="THIOREDOXIN_2"/>
    <property type="match status" value="1"/>
</dbReference>
<accession>A0A3N5BGM0</accession>
<reference evidence="4 5" key="1">
    <citation type="submission" date="2018-11" db="EMBL/GenBank/DDBJ databases">
        <title>Genomic Encyclopedia of Type Strains, Phase IV (KMG-IV): sequencing the most valuable type-strain genomes for metagenomic binning, comparative biology and taxonomic classification.</title>
        <authorList>
            <person name="Goeker M."/>
        </authorList>
    </citation>
    <scope>NUCLEOTIDE SEQUENCE [LARGE SCALE GENOMIC DNA]</scope>
    <source>
        <strain evidence="4 5">DSM 18090</strain>
    </source>
</reference>
<dbReference type="AlphaFoldDB" id="A0A3N5BGM0"/>
<name>A0A3N5BGM0_9BACI</name>
<feature type="region of interest" description="Disordered" evidence="2">
    <location>
        <begin position="26"/>
        <end position="46"/>
    </location>
</feature>
<dbReference type="InterPro" id="IPR013766">
    <property type="entry name" value="Thioredoxin_domain"/>
</dbReference>
<dbReference type="GO" id="GO:0016209">
    <property type="term" value="F:antioxidant activity"/>
    <property type="evidence" value="ECO:0007669"/>
    <property type="project" value="InterPro"/>
</dbReference>
<dbReference type="SUPFAM" id="SSF52833">
    <property type="entry name" value="Thioredoxin-like"/>
    <property type="match status" value="1"/>
</dbReference>
<dbReference type="PANTHER" id="PTHR42852:SF1">
    <property type="entry name" value="THIOREDOXIN-LIKE PROTEIN YNEN"/>
    <property type="match status" value="1"/>
</dbReference>
<dbReference type="InterPro" id="IPR036249">
    <property type="entry name" value="Thioredoxin-like_sf"/>
</dbReference>
<keyword evidence="5" id="KW-1185">Reference proteome</keyword>